<dbReference type="AlphaFoldDB" id="A0A0E9RNI9"/>
<protein>
    <submittedName>
        <fullName evidence="1">Uncharacterized protein</fullName>
    </submittedName>
</protein>
<accession>A0A0E9RNI9</accession>
<evidence type="ECO:0000313" key="1">
    <source>
        <dbReference type="EMBL" id="JAH30372.1"/>
    </source>
</evidence>
<reference evidence="1" key="1">
    <citation type="submission" date="2014-11" db="EMBL/GenBank/DDBJ databases">
        <authorList>
            <person name="Amaro Gonzalez C."/>
        </authorList>
    </citation>
    <scope>NUCLEOTIDE SEQUENCE</scope>
</reference>
<sequence>MSASTADPRLLPAASVVKIPFDQTINLL</sequence>
<name>A0A0E9RNI9_ANGAN</name>
<organism evidence="1">
    <name type="scientific">Anguilla anguilla</name>
    <name type="common">European freshwater eel</name>
    <name type="synonym">Muraena anguilla</name>
    <dbReference type="NCBI Taxonomy" id="7936"/>
    <lineage>
        <taxon>Eukaryota</taxon>
        <taxon>Metazoa</taxon>
        <taxon>Chordata</taxon>
        <taxon>Craniata</taxon>
        <taxon>Vertebrata</taxon>
        <taxon>Euteleostomi</taxon>
        <taxon>Actinopterygii</taxon>
        <taxon>Neopterygii</taxon>
        <taxon>Teleostei</taxon>
        <taxon>Anguilliformes</taxon>
        <taxon>Anguillidae</taxon>
        <taxon>Anguilla</taxon>
    </lineage>
</organism>
<reference evidence="1" key="2">
    <citation type="journal article" date="2015" name="Fish Shellfish Immunol.">
        <title>Early steps in the European eel (Anguilla anguilla)-Vibrio vulnificus interaction in the gills: Role of the RtxA13 toxin.</title>
        <authorList>
            <person name="Callol A."/>
            <person name="Pajuelo D."/>
            <person name="Ebbesson L."/>
            <person name="Teles M."/>
            <person name="MacKenzie S."/>
            <person name="Amaro C."/>
        </authorList>
    </citation>
    <scope>NUCLEOTIDE SEQUENCE</scope>
</reference>
<proteinExistence type="predicted"/>
<dbReference type="EMBL" id="GBXM01078205">
    <property type="protein sequence ID" value="JAH30372.1"/>
    <property type="molecule type" value="Transcribed_RNA"/>
</dbReference>